<organism evidence="2 3">
    <name type="scientific">Ensete ventricosum</name>
    <name type="common">Abyssinian banana</name>
    <name type="synonym">Musa ensete</name>
    <dbReference type="NCBI Taxonomy" id="4639"/>
    <lineage>
        <taxon>Eukaryota</taxon>
        <taxon>Viridiplantae</taxon>
        <taxon>Streptophyta</taxon>
        <taxon>Embryophyta</taxon>
        <taxon>Tracheophyta</taxon>
        <taxon>Spermatophyta</taxon>
        <taxon>Magnoliopsida</taxon>
        <taxon>Liliopsida</taxon>
        <taxon>Zingiberales</taxon>
        <taxon>Musaceae</taxon>
        <taxon>Ensete</taxon>
    </lineage>
</organism>
<feature type="region of interest" description="Disordered" evidence="1">
    <location>
        <begin position="1"/>
        <end position="39"/>
    </location>
</feature>
<sequence length="93" mass="9747">LSSPAATVGVRKKFRDDIPIAEPGSSERKSPGSLPGRDRRSASPALIILLVWVLTSASMARSTGPKEGGTHSFDQSLSSSHGHRIASLSPIRG</sequence>
<gene>
    <name evidence="2" type="ORF">B296_00054631</name>
</gene>
<accession>A0A426Y3F9</accession>
<evidence type="ECO:0000313" key="3">
    <source>
        <dbReference type="Proteomes" id="UP000287651"/>
    </source>
</evidence>
<dbReference type="EMBL" id="AMZH03015370">
    <property type="protein sequence ID" value="RRT46170.1"/>
    <property type="molecule type" value="Genomic_DNA"/>
</dbReference>
<reference evidence="2 3" key="1">
    <citation type="journal article" date="2014" name="Agronomy (Basel)">
        <title>A Draft Genome Sequence for Ensete ventricosum, the Drought-Tolerant Tree Against Hunger.</title>
        <authorList>
            <person name="Harrison J."/>
            <person name="Moore K.A."/>
            <person name="Paszkiewicz K."/>
            <person name="Jones T."/>
            <person name="Grant M."/>
            <person name="Ambacheew D."/>
            <person name="Muzemil S."/>
            <person name="Studholme D.J."/>
        </authorList>
    </citation>
    <scope>NUCLEOTIDE SEQUENCE [LARGE SCALE GENOMIC DNA]</scope>
</reference>
<protein>
    <submittedName>
        <fullName evidence="2">Uncharacterized protein</fullName>
    </submittedName>
</protein>
<name>A0A426Y3F9_ENSVE</name>
<feature type="non-terminal residue" evidence="2">
    <location>
        <position position="1"/>
    </location>
</feature>
<evidence type="ECO:0000313" key="2">
    <source>
        <dbReference type="EMBL" id="RRT46170.1"/>
    </source>
</evidence>
<evidence type="ECO:0000256" key="1">
    <source>
        <dbReference type="SAM" id="MobiDB-lite"/>
    </source>
</evidence>
<feature type="compositionally biased region" description="Basic and acidic residues" evidence="1">
    <location>
        <begin position="25"/>
        <end position="39"/>
    </location>
</feature>
<dbReference type="AlphaFoldDB" id="A0A426Y3F9"/>
<proteinExistence type="predicted"/>
<feature type="region of interest" description="Disordered" evidence="1">
    <location>
        <begin position="60"/>
        <end position="93"/>
    </location>
</feature>
<dbReference type="Proteomes" id="UP000287651">
    <property type="component" value="Unassembled WGS sequence"/>
</dbReference>
<comment type="caution">
    <text evidence="2">The sequence shown here is derived from an EMBL/GenBank/DDBJ whole genome shotgun (WGS) entry which is preliminary data.</text>
</comment>